<accession>A0A2P2LI78</accession>
<comment type="function">
    <text evidence="8 9">Intramembrane glycolipid transporter that operates in the biosynthetic pathway of dolichol-linked oligosaccharides, the glycan precursors employed in protein asparagine (N)-glycosylation. The sequential addition of sugars to dolichol pyrophosphate produces dolichol-linked oligosaccharides containing fourteen sugars, including two GlcNAcs, nine mannoses and three glucoses. Once assembled, the oligosaccharide is transferred from the lipid to nascent proteins by oligosaccharyltransferases. The assembly of dolichol-linked oligosaccharides begins on the cytosolic side of the endoplasmic reticulum membrane and finishes in its lumen. RFT1 could mediate the translocation of the cytosolically oriented intermediate DolPP-GlcNAc2Man5, produced by ALG11, into the ER lumen where dolichol-linked oligosaccharides assembly continues. However, the intramembrane lipid transporter activity could not be confirmed in vitro.</text>
</comment>
<evidence type="ECO:0000256" key="7">
    <source>
        <dbReference type="ARBA" id="ARBA00023136"/>
    </source>
</evidence>
<protein>
    <recommendedName>
        <fullName evidence="9">Protein RFT1 homolog</fullName>
    </recommendedName>
</protein>
<dbReference type="PANTHER" id="PTHR13117">
    <property type="entry name" value="ENDOPLASMIC RETICULUM MULTISPAN TRANSMEMBRANE PROTEIN-RELATED"/>
    <property type="match status" value="1"/>
</dbReference>
<sequence>MCILLLPGQYAGKSRWLGSRLTEALKLVLLIGTSEAFLHAVATENQLKRSNDSLLVFSLIYVILNILLIRSAGAVGLILANSISILFLSVFLTSNSFIKSLSYQMHGSPTGSYD</sequence>
<keyword evidence="7 9" id="KW-0472">Membrane</keyword>
<dbReference type="GO" id="GO:0034203">
    <property type="term" value="P:glycolipid translocation"/>
    <property type="evidence" value="ECO:0007669"/>
    <property type="project" value="TreeGrafter"/>
</dbReference>
<dbReference type="PANTHER" id="PTHR13117:SF5">
    <property type="entry name" value="PROTEIN RFT1 HOMOLOG"/>
    <property type="match status" value="1"/>
</dbReference>
<proteinExistence type="inferred from homology"/>
<keyword evidence="6 9" id="KW-1133">Transmembrane helix</keyword>
<evidence type="ECO:0000256" key="8">
    <source>
        <dbReference type="ARBA" id="ARBA00045912"/>
    </source>
</evidence>
<comment type="caution">
    <text evidence="9">Lacks conserved residue(s) required for the propagation of feature annotation.</text>
</comment>
<evidence type="ECO:0000256" key="9">
    <source>
        <dbReference type="RuleBase" id="RU365067"/>
    </source>
</evidence>
<dbReference type="GO" id="GO:0006488">
    <property type="term" value="P:dolichol-linked oligosaccharide biosynthetic process"/>
    <property type="evidence" value="ECO:0007669"/>
    <property type="project" value="InterPro"/>
</dbReference>
<comment type="similarity">
    <text evidence="3 9">Belongs to the RFT1 family.</text>
</comment>
<evidence type="ECO:0000256" key="1">
    <source>
        <dbReference type="ARBA" id="ARBA00004477"/>
    </source>
</evidence>
<comment type="pathway">
    <text evidence="2">Protein modification; protein glycosylation.</text>
</comment>
<dbReference type="GO" id="GO:0005789">
    <property type="term" value="C:endoplasmic reticulum membrane"/>
    <property type="evidence" value="ECO:0007669"/>
    <property type="project" value="UniProtKB-SubCell"/>
</dbReference>
<feature type="transmembrane region" description="Helical" evidence="9">
    <location>
        <begin position="78"/>
        <end position="98"/>
    </location>
</feature>
<evidence type="ECO:0000256" key="3">
    <source>
        <dbReference type="ARBA" id="ARBA00010288"/>
    </source>
</evidence>
<comment type="subcellular location">
    <subcellularLocation>
        <location evidence="1 9">Endoplasmic reticulum membrane</location>
        <topology evidence="1 9">Multi-pass membrane protein</topology>
    </subcellularLocation>
</comment>
<dbReference type="Pfam" id="PF04506">
    <property type="entry name" value="Rft-1"/>
    <property type="match status" value="1"/>
</dbReference>
<evidence type="ECO:0000256" key="2">
    <source>
        <dbReference type="ARBA" id="ARBA00004922"/>
    </source>
</evidence>
<reference evidence="10" key="1">
    <citation type="submission" date="2018-02" db="EMBL/GenBank/DDBJ databases">
        <title>Rhizophora mucronata_Transcriptome.</title>
        <authorList>
            <person name="Meera S.P."/>
            <person name="Sreeshan A."/>
            <person name="Augustine A."/>
        </authorList>
    </citation>
    <scope>NUCLEOTIDE SEQUENCE</scope>
    <source>
        <tissue evidence="10">Leaf</tissue>
    </source>
</reference>
<evidence type="ECO:0000256" key="4">
    <source>
        <dbReference type="ARBA" id="ARBA00022692"/>
    </source>
</evidence>
<evidence type="ECO:0000256" key="5">
    <source>
        <dbReference type="ARBA" id="ARBA00022824"/>
    </source>
</evidence>
<dbReference type="AlphaFoldDB" id="A0A2P2LI78"/>
<evidence type="ECO:0000256" key="6">
    <source>
        <dbReference type="ARBA" id="ARBA00022989"/>
    </source>
</evidence>
<evidence type="ECO:0000313" key="10">
    <source>
        <dbReference type="EMBL" id="MBX17677.1"/>
    </source>
</evidence>
<organism evidence="10">
    <name type="scientific">Rhizophora mucronata</name>
    <name type="common">Asiatic mangrove</name>
    <dbReference type="NCBI Taxonomy" id="61149"/>
    <lineage>
        <taxon>Eukaryota</taxon>
        <taxon>Viridiplantae</taxon>
        <taxon>Streptophyta</taxon>
        <taxon>Embryophyta</taxon>
        <taxon>Tracheophyta</taxon>
        <taxon>Spermatophyta</taxon>
        <taxon>Magnoliopsida</taxon>
        <taxon>eudicotyledons</taxon>
        <taxon>Gunneridae</taxon>
        <taxon>Pentapetalae</taxon>
        <taxon>rosids</taxon>
        <taxon>fabids</taxon>
        <taxon>Malpighiales</taxon>
        <taxon>Rhizophoraceae</taxon>
        <taxon>Rhizophora</taxon>
    </lineage>
</organism>
<dbReference type="InterPro" id="IPR007594">
    <property type="entry name" value="RFT1"/>
</dbReference>
<keyword evidence="5" id="KW-0256">Endoplasmic reticulum</keyword>
<name>A0A2P2LI78_RHIMU</name>
<keyword evidence="4 9" id="KW-0812">Transmembrane</keyword>
<dbReference type="EMBL" id="GGEC01037193">
    <property type="protein sequence ID" value="MBX17677.1"/>
    <property type="molecule type" value="Transcribed_RNA"/>
</dbReference>
<feature type="transmembrane region" description="Helical" evidence="9">
    <location>
        <begin position="54"/>
        <end position="72"/>
    </location>
</feature>